<reference evidence="2" key="2">
    <citation type="submission" date="2020-09" db="EMBL/GenBank/DDBJ databases">
        <authorList>
            <person name="Sun Q."/>
            <person name="Ohkuma M."/>
        </authorList>
    </citation>
    <scope>NUCLEOTIDE SEQUENCE</scope>
    <source>
        <strain evidence="2">JCM 3346</strain>
    </source>
</reference>
<dbReference type="RefSeq" id="WP_189085794.1">
    <property type="nucleotide sequence ID" value="NZ_BMRJ01000002.1"/>
</dbReference>
<comment type="caution">
    <text evidence="2">The sequence shown here is derived from an EMBL/GenBank/DDBJ whole genome shotgun (WGS) entry which is preliminary data.</text>
</comment>
<feature type="transmembrane region" description="Helical" evidence="1">
    <location>
        <begin position="129"/>
        <end position="150"/>
    </location>
</feature>
<gene>
    <name evidence="2" type="ORF">GCM10010196_26320</name>
</gene>
<dbReference type="Proteomes" id="UP000610303">
    <property type="component" value="Unassembled WGS sequence"/>
</dbReference>
<proteinExistence type="predicted"/>
<keyword evidence="1" id="KW-0472">Membrane</keyword>
<keyword evidence="1" id="KW-0812">Transmembrane</keyword>
<protein>
    <submittedName>
        <fullName evidence="2">Uncharacterized protein</fullName>
    </submittedName>
</protein>
<organism evidence="2 3">
    <name type="scientific">Agromyces mediolanus</name>
    <name type="common">Corynebacterium mediolanum</name>
    <dbReference type="NCBI Taxonomy" id="41986"/>
    <lineage>
        <taxon>Bacteria</taxon>
        <taxon>Bacillati</taxon>
        <taxon>Actinomycetota</taxon>
        <taxon>Actinomycetes</taxon>
        <taxon>Micrococcales</taxon>
        <taxon>Microbacteriaceae</taxon>
        <taxon>Agromyces</taxon>
    </lineage>
</organism>
<sequence>MLPALLWSQYWLASLTLIFLLALVWGWTVMVGMAPWGAGFRLGRWEQRAARLPRWWRVCTAPLAPRPAPVGPSHARLEAASGRAARTAHDAWLGIWSAPTLLAWLVFGLGGAQAIWTLLTFLGTRSTGWLVLSFGVLVLALVPMIVTLALRERAWRARAPFEWRFCILSAQTLERARKAGASPASAWADAAPTQALEQLVERRELPRDTISDVLVAERWRRGSRQLGRAVAEQRARRTGGAALLAWYVEAASRLALTGRTAPRLRLRRPSPPGTGGAIERRIDPFLRAAIIIAAIGLAAAGASGLFIAAERGEQLTMPLDAVPGWLNGLAAVATVLTLVLSAARAWSARRRARDELRFG</sequence>
<feature type="transmembrane region" description="Helical" evidence="1">
    <location>
        <begin position="288"/>
        <end position="309"/>
    </location>
</feature>
<feature type="transmembrane region" description="Helical" evidence="1">
    <location>
        <begin position="101"/>
        <end position="123"/>
    </location>
</feature>
<feature type="transmembrane region" description="Helical" evidence="1">
    <location>
        <begin position="329"/>
        <end position="347"/>
    </location>
</feature>
<evidence type="ECO:0000256" key="1">
    <source>
        <dbReference type="SAM" id="Phobius"/>
    </source>
</evidence>
<accession>A0A918CLR3</accession>
<reference evidence="2" key="1">
    <citation type="journal article" date="2014" name="Int. J. Syst. Evol. Microbiol.">
        <title>Complete genome sequence of Corynebacterium casei LMG S-19264T (=DSM 44701T), isolated from a smear-ripened cheese.</title>
        <authorList>
            <consortium name="US DOE Joint Genome Institute (JGI-PGF)"/>
            <person name="Walter F."/>
            <person name="Albersmeier A."/>
            <person name="Kalinowski J."/>
            <person name="Ruckert C."/>
        </authorList>
    </citation>
    <scope>NUCLEOTIDE SEQUENCE</scope>
    <source>
        <strain evidence="2">JCM 3346</strain>
    </source>
</reference>
<keyword evidence="1" id="KW-1133">Transmembrane helix</keyword>
<dbReference type="AlphaFoldDB" id="A0A918CLR3"/>
<name>A0A918CLR3_AGRME</name>
<keyword evidence="3" id="KW-1185">Reference proteome</keyword>
<evidence type="ECO:0000313" key="2">
    <source>
        <dbReference type="EMBL" id="GGR30929.1"/>
    </source>
</evidence>
<dbReference type="EMBL" id="BMRJ01000002">
    <property type="protein sequence ID" value="GGR30929.1"/>
    <property type="molecule type" value="Genomic_DNA"/>
</dbReference>
<evidence type="ECO:0000313" key="3">
    <source>
        <dbReference type="Proteomes" id="UP000610303"/>
    </source>
</evidence>
<feature type="transmembrane region" description="Helical" evidence="1">
    <location>
        <begin position="12"/>
        <end position="38"/>
    </location>
</feature>